<feature type="transmembrane region" description="Helical" evidence="1">
    <location>
        <begin position="483"/>
        <end position="506"/>
    </location>
</feature>
<feature type="transmembrane region" description="Helical" evidence="1">
    <location>
        <begin position="442"/>
        <end position="462"/>
    </location>
</feature>
<dbReference type="PANTHER" id="PTHR14795">
    <property type="entry name" value="HELICASE RELATED"/>
    <property type="match status" value="1"/>
</dbReference>
<sequence length="659" mass="75861">MRITKEGICLVILILVFSILIANFLNLISTEINDELATPRISSLLNHRELKIGDSKNHLMWFAQVSDLHISKFQDNGRATELLEFCDFTMKHINPSVILATGDITDAKKRDLIGSQQFKEEWIMYREVLDKCSTIKKIPWLDIRGNHDNFDVPDISSARNFFRDYSMQGKNHSQSYIHKFSIGSDSYAFIGVDACPAIGLKRPFNFVGLLSDPDLSRLTDFYDSLIDVNYTFWFGHYPTSCILSHKPGIKSIIANDQKSIAYLCGHFHNMLGFVPNMYTLQKKGFYELELADWKDNRMFRIAAVDHGLFSFVDVKHNDWPIVLVTNPKHALFKSIREPLGGMLTSTHVRLLAFSPDEIISVRIKIDSESWENALPVSGPLYVVPWEPQKYSSGMHNIYVEVLDKSGRDITVEHPFSLDGSKLQFNFFPRMLLMIDFGLVMQFLYGLAVISCVLPYCFLRYMNKRVLDNKKQLPSLRNTFVHRWLRRIWIISNINTLFYPIVLYPLYITVGPWAVAEVLDGEYGIIFIWGIFINGTLIPESFTYSYGFLQLFLFHGPLVSFTAYSLDKRLSEPEVIRSGNKLLWVLKLSGYQIPYLALLLSQLLMAYAFYLAYGSIAVLFGPIRLWPIVLVFWVWYHSKTLSLHKMRAAAKALDRTSTRS</sequence>
<dbReference type="Pfam" id="PF00149">
    <property type="entry name" value="Metallophos"/>
    <property type="match status" value="1"/>
</dbReference>
<evidence type="ECO:0000313" key="5">
    <source>
        <dbReference type="EMBL" id="CAH1408269.1"/>
    </source>
</evidence>
<name>A0A9P0HSG4_NEZVI</name>
<accession>A0A9P0HSG4</accession>
<feature type="domain" description="TMEM62 Ig-like" evidence="3">
    <location>
        <begin position="317"/>
        <end position="420"/>
    </location>
</feature>
<dbReference type="OrthoDB" id="27234at2759"/>
<feature type="transmembrane region" description="Helical" evidence="1">
    <location>
        <begin position="587"/>
        <end position="609"/>
    </location>
</feature>
<feature type="transmembrane region" description="Helical" evidence="1">
    <location>
        <begin position="615"/>
        <end position="635"/>
    </location>
</feature>
<keyword evidence="1" id="KW-1133">Transmembrane helix</keyword>
<dbReference type="SUPFAM" id="SSF56300">
    <property type="entry name" value="Metallo-dependent phosphatases"/>
    <property type="match status" value="1"/>
</dbReference>
<reference evidence="5" key="1">
    <citation type="submission" date="2022-01" db="EMBL/GenBank/DDBJ databases">
        <authorList>
            <person name="King R."/>
        </authorList>
    </citation>
    <scope>NUCLEOTIDE SEQUENCE</scope>
</reference>
<evidence type="ECO:0000259" key="4">
    <source>
        <dbReference type="Pfam" id="PF24394"/>
    </source>
</evidence>
<evidence type="ECO:0000256" key="1">
    <source>
        <dbReference type="SAM" id="Phobius"/>
    </source>
</evidence>
<dbReference type="InterPro" id="IPR056229">
    <property type="entry name" value="Ig_TMM62"/>
</dbReference>
<dbReference type="PANTHER" id="PTHR14795:SF0">
    <property type="entry name" value="TRANSMEMBRANE PROTEIN 62"/>
    <property type="match status" value="1"/>
</dbReference>
<gene>
    <name evidence="5" type="ORF">NEZAVI_LOCUS15833</name>
</gene>
<feature type="transmembrane region" description="Helical" evidence="1">
    <location>
        <begin position="7"/>
        <end position="28"/>
    </location>
</feature>
<protein>
    <recommendedName>
        <fullName evidence="7">Transmembrane protein 62</fullName>
    </recommendedName>
</protein>
<dbReference type="Pfam" id="PF24384">
    <property type="entry name" value="Ig_TMM62"/>
    <property type="match status" value="1"/>
</dbReference>
<evidence type="ECO:0000259" key="2">
    <source>
        <dbReference type="Pfam" id="PF00149"/>
    </source>
</evidence>
<dbReference type="InterPro" id="IPR056230">
    <property type="entry name" value="TMEM62_C"/>
</dbReference>
<evidence type="ECO:0000313" key="6">
    <source>
        <dbReference type="Proteomes" id="UP001152798"/>
    </source>
</evidence>
<evidence type="ECO:0000259" key="3">
    <source>
        <dbReference type="Pfam" id="PF24384"/>
    </source>
</evidence>
<keyword evidence="1" id="KW-0472">Membrane</keyword>
<keyword evidence="1" id="KW-0812">Transmembrane</keyword>
<feature type="domain" description="Calcineurin-like phosphoesterase" evidence="2">
    <location>
        <begin position="60"/>
        <end position="269"/>
    </location>
</feature>
<dbReference type="AlphaFoldDB" id="A0A9P0HSG4"/>
<proteinExistence type="predicted"/>
<dbReference type="Pfam" id="PF24394">
    <property type="entry name" value="TMEM62_C"/>
    <property type="match status" value="1"/>
</dbReference>
<dbReference type="Gene3D" id="3.60.21.10">
    <property type="match status" value="1"/>
</dbReference>
<evidence type="ECO:0008006" key="7">
    <source>
        <dbReference type="Google" id="ProtNLM"/>
    </source>
</evidence>
<dbReference type="InterPro" id="IPR029052">
    <property type="entry name" value="Metallo-depent_PP-like"/>
</dbReference>
<dbReference type="EMBL" id="OV725083">
    <property type="protein sequence ID" value="CAH1408269.1"/>
    <property type="molecule type" value="Genomic_DNA"/>
</dbReference>
<dbReference type="GO" id="GO:0016787">
    <property type="term" value="F:hydrolase activity"/>
    <property type="evidence" value="ECO:0007669"/>
    <property type="project" value="InterPro"/>
</dbReference>
<dbReference type="InterPro" id="IPR004843">
    <property type="entry name" value="Calcineurin-like_PHP"/>
</dbReference>
<keyword evidence="6" id="KW-1185">Reference proteome</keyword>
<organism evidence="5 6">
    <name type="scientific">Nezara viridula</name>
    <name type="common">Southern green stink bug</name>
    <name type="synonym">Cimex viridulus</name>
    <dbReference type="NCBI Taxonomy" id="85310"/>
    <lineage>
        <taxon>Eukaryota</taxon>
        <taxon>Metazoa</taxon>
        <taxon>Ecdysozoa</taxon>
        <taxon>Arthropoda</taxon>
        <taxon>Hexapoda</taxon>
        <taxon>Insecta</taxon>
        <taxon>Pterygota</taxon>
        <taxon>Neoptera</taxon>
        <taxon>Paraneoptera</taxon>
        <taxon>Hemiptera</taxon>
        <taxon>Heteroptera</taxon>
        <taxon>Panheteroptera</taxon>
        <taxon>Pentatomomorpha</taxon>
        <taxon>Pentatomoidea</taxon>
        <taxon>Pentatomidae</taxon>
        <taxon>Pentatominae</taxon>
        <taxon>Nezara</taxon>
    </lineage>
</organism>
<feature type="domain" description="TMEM62 C-terminal" evidence="4">
    <location>
        <begin position="441"/>
        <end position="569"/>
    </location>
</feature>
<dbReference type="Proteomes" id="UP001152798">
    <property type="component" value="Chromosome 7"/>
</dbReference>